<dbReference type="Gene3D" id="1.20.1090.10">
    <property type="entry name" value="Dehydroquinate synthase-like - alpha domain"/>
    <property type="match status" value="1"/>
</dbReference>
<dbReference type="InterPro" id="IPR001670">
    <property type="entry name" value="ADH_Fe/GldA"/>
</dbReference>
<dbReference type="PANTHER" id="PTHR11496:SF102">
    <property type="entry name" value="ALCOHOL DEHYDROGENASE 4"/>
    <property type="match status" value="1"/>
</dbReference>
<dbReference type="CDD" id="cd08551">
    <property type="entry name" value="Fe-ADH"/>
    <property type="match status" value="1"/>
</dbReference>
<gene>
    <name evidence="6" type="ORF">S12H4_15624</name>
</gene>
<dbReference type="PROSITE" id="PS00913">
    <property type="entry name" value="ADH_IRON_1"/>
    <property type="match status" value="1"/>
</dbReference>
<dbReference type="AlphaFoldDB" id="X1S455"/>
<dbReference type="GO" id="GO:0004022">
    <property type="term" value="F:alcohol dehydrogenase (NAD+) activity"/>
    <property type="evidence" value="ECO:0007669"/>
    <property type="project" value="TreeGrafter"/>
</dbReference>
<feature type="non-terminal residue" evidence="6">
    <location>
        <position position="282"/>
    </location>
</feature>
<dbReference type="Pfam" id="PF00465">
    <property type="entry name" value="Fe-ADH"/>
    <property type="match status" value="1"/>
</dbReference>
<protein>
    <submittedName>
        <fullName evidence="6">Uncharacterized protein</fullName>
    </submittedName>
</protein>
<dbReference type="Gene3D" id="3.40.50.1970">
    <property type="match status" value="1"/>
</dbReference>
<evidence type="ECO:0000256" key="3">
    <source>
        <dbReference type="ARBA" id="ARBA00023027"/>
    </source>
</evidence>
<evidence type="ECO:0000256" key="1">
    <source>
        <dbReference type="ARBA" id="ARBA00007358"/>
    </source>
</evidence>
<organism evidence="6">
    <name type="scientific">marine sediment metagenome</name>
    <dbReference type="NCBI Taxonomy" id="412755"/>
    <lineage>
        <taxon>unclassified sequences</taxon>
        <taxon>metagenomes</taxon>
        <taxon>ecological metagenomes</taxon>
    </lineage>
</organism>
<dbReference type="InterPro" id="IPR018211">
    <property type="entry name" value="ADH_Fe_CS"/>
</dbReference>
<reference evidence="6" key="1">
    <citation type="journal article" date="2014" name="Front. Microbiol.">
        <title>High frequency of phylogenetically diverse reductive dehalogenase-homologous genes in deep subseafloor sedimentary metagenomes.</title>
        <authorList>
            <person name="Kawai M."/>
            <person name="Futagami T."/>
            <person name="Toyoda A."/>
            <person name="Takaki Y."/>
            <person name="Nishi S."/>
            <person name="Hori S."/>
            <person name="Arai W."/>
            <person name="Tsubouchi T."/>
            <person name="Morono Y."/>
            <person name="Uchiyama I."/>
            <person name="Ito T."/>
            <person name="Fujiyama A."/>
            <person name="Inagaki F."/>
            <person name="Takami H."/>
        </authorList>
    </citation>
    <scope>NUCLEOTIDE SEQUENCE</scope>
    <source>
        <strain evidence="6">Expedition CK06-06</strain>
    </source>
</reference>
<proteinExistence type="inferred from homology"/>
<keyword evidence="3" id="KW-0520">NAD</keyword>
<name>X1S455_9ZZZZ</name>
<feature type="domain" description="Alcohol dehydrogenase iron-type/glycerol dehydrogenase GldA" evidence="4">
    <location>
        <begin position="6"/>
        <end position="171"/>
    </location>
</feature>
<evidence type="ECO:0000259" key="5">
    <source>
        <dbReference type="Pfam" id="PF25137"/>
    </source>
</evidence>
<dbReference type="InterPro" id="IPR039697">
    <property type="entry name" value="Alcohol_dehydrogenase_Fe"/>
</dbReference>
<dbReference type="GO" id="GO:0046872">
    <property type="term" value="F:metal ion binding"/>
    <property type="evidence" value="ECO:0007669"/>
    <property type="project" value="InterPro"/>
</dbReference>
<accession>X1S455</accession>
<feature type="domain" description="Fe-containing alcohol dehydrogenase-like C-terminal" evidence="5">
    <location>
        <begin position="183"/>
        <end position="281"/>
    </location>
</feature>
<evidence type="ECO:0000313" key="6">
    <source>
        <dbReference type="EMBL" id="GAI87822.1"/>
    </source>
</evidence>
<dbReference type="InterPro" id="IPR056798">
    <property type="entry name" value="ADH_Fe_C"/>
</dbReference>
<comment type="similarity">
    <text evidence="1">Belongs to the iron-containing alcohol dehydrogenase family.</text>
</comment>
<dbReference type="FunFam" id="3.40.50.1970:FF:000003">
    <property type="entry name" value="Alcohol dehydrogenase, iron-containing"/>
    <property type="match status" value="1"/>
</dbReference>
<dbReference type="PANTHER" id="PTHR11496">
    <property type="entry name" value="ALCOHOL DEHYDROGENASE"/>
    <property type="match status" value="1"/>
</dbReference>
<dbReference type="SUPFAM" id="SSF56796">
    <property type="entry name" value="Dehydroquinate synthase-like"/>
    <property type="match status" value="1"/>
</dbReference>
<dbReference type="Pfam" id="PF25137">
    <property type="entry name" value="ADH_Fe_C"/>
    <property type="match status" value="1"/>
</dbReference>
<keyword evidence="2" id="KW-0560">Oxidoreductase</keyword>
<sequence>MRFHIPTRIFFGSGMISRLKEIVEEDFKDASLFLVTDKGIREAGIADKVLSHFPGIPVFDEVEQNPKHTTINRAGEIVRKIKPDLVIGLGGGSSLDAAKALALLATNPGKIEDYEGKGKYKLPPLPVLAIPTTCGTASEVTWVSVITHTERMFKMSIKGPHMFPAVALVDPDLLITLPAPLVASTGLDALTHVVEAYTVKPATFLTDIFARESLKLIFESLERAYGNIKGDKEAREKIMLGSTIAGPAFCNSDVGAVHCVAEAVGSLFDTPHGVANSIFLPF</sequence>
<dbReference type="EMBL" id="BARW01007520">
    <property type="protein sequence ID" value="GAI87822.1"/>
    <property type="molecule type" value="Genomic_DNA"/>
</dbReference>
<evidence type="ECO:0000259" key="4">
    <source>
        <dbReference type="Pfam" id="PF00465"/>
    </source>
</evidence>
<comment type="caution">
    <text evidence="6">The sequence shown here is derived from an EMBL/GenBank/DDBJ whole genome shotgun (WGS) entry which is preliminary data.</text>
</comment>
<evidence type="ECO:0000256" key="2">
    <source>
        <dbReference type="ARBA" id="ARBA00023002"/>
    </source>
</evidence>